<name>A0A6J7DQ80_9ZZZZ</name>
<dbReference type="PANTHER" id="PTHR36933:SF1">
    <property type="entry name" value="SLL0788 PROTEIN"/>
    <property type="match status" value="1"/>
</dbReference>
<evidence type="ECO:0000313" key="4">
    <source>
        <dbReference type="EMBL" id="CAB4872801.1"/>
    </source>
</evidence>
<organism evidence="4">
    <name type="scientific">freshwater metagenome</name>
    <dbReference type="NCBI Taxonomy" id="449393"/>
    <lineage>
        <taxon>unclassified sequences</taxon>
        <taxon>metagenomes</taxon>
        <taxon>ecological metagenomes</taxon>
    </lineage>
</organism>
<evidence type="ECO:0000259" key="1">
    <source>
        <dbReference type="Pfam" id="PF03713"/>
    </source>
</evidence>
<evidence type="ECO:0000313" key="2">
    <source>
        <dbReference type="EMBL" id="CAB4625809.1"/>
    </source>
</evidence>
<dbReference type="EMBL" id="CAFBLF010000117">
    <property type="protein sequence ID" value="CAB4869166.1"/>
    <property type="molecule type" value="Genomic_DNA"/>
</dbReference>
<dbReference type="AlphaFoldDB" id="A0A6J7DQ80"/>
<evidence type="ECO:0000313" key="3">
    <source>
        <dbReference type="EMBL" id="CAB4869166.1"/>
    </source>
</evidence>
<accession>A0A6J7DQ80</accession>
<dbReference type="Gene3D" id="1.20.1260.10">
    <property type="match status" value="1"/>
</dbReference>
<proteinExistence type="predicted"/>
<dbReference type="PANTHER" id="PTHR36933">
    <property type="entry name" value="SLL0788 PROTEIN"/>
    <property type="match status" value="1"/>
</dbReference>
<protein>
    <submittedName>
        <fullName evidence="4">Unannotated protein</fullName>
    </submittedName>
</protein>
<dbReference type="EMBL" id="CAEZVJ010000035">
    <property type="protein sequence ID" value="CAB4625809.1"/>
    <property type="molecule type" value="Genomic_DNA"/>
</dbReference>
<dbReference type="EMBL" id="CAFBLO010000086">
    <property type="protein sequence ID" value="CAB4872801.1"/>
    <property type="molecule type" value="Genomic_DNA"/>
</dbReference>
<dbReference type="Pfam" id="PF03713">
    <property type="entry name" value="DUF305"/>
    <property type="match status" value="1"/>
</dbReference>
<dbReference type="InterPro" id="IPR005183">
    <property type="entry name" value="DUF305_CopM-like"/>
</dbReference>
<gene>
    <name evidence="2" type="ORF">UFOPK1961_00444</name>
    <name evidence="3" type="ORF">UFOPK3339_00801</name>
    <name evidence="4" type="ORF">UFOPK3364_00841</name>
</gene>
<feature type="domain" description="DUF305" evidence="1">
    <location>
        <begin position="56"/>
        <end position="197"/>
    </location>
</feature>
<sequence length="200" mass="20868">MHKIVAPIALTALLALSLGGCSSDLFGFLNHGKETQAQLPPSTTAPTFAQPFDSNDVMFAQMMIPHHSQAVELALLAETNTTTPAILDLAARIKGAQQPEIDTMTAWLAAAGAMVNGHGSHGMSMPGLVSDADMAVLEKATGAEFDALFLSHMIQHHEGAIDMANDVLATTQNDDVRALANAIVAAQTAEIVEMSGLLGP</sequence>
<dbReference type="InterPro" id="IPR012347">
    <property type="entry name" value="Ferritin-like"/>
</dbReference>
<reference evidence="4" key="1">
    <citation type="submission" date="2020-05" db="EMBL/GenBank/DDBJ databases">
        <authorList>
            <person name="Chiriac C."/>
            <person name="Salcher M."/>
            <person name="Ghai R."/>
            <person name="Kavagutti S V."/>
        </authorList>
    </citation>
    <scope>NUCLEOTIDE SEQUENCE</scope>
</reference>
<dbReference type="PROSITE" id="PS51257">
    <property type="entry name" value="PROKAR_LIPOPROTEIN"/>
    <property type="match status" value="1"/>
</dbReference>